<dbReference type="PANTHER" id="PTHR22683">
    <property type="entry name" value="SPORULATION PROTEIN RELATED"/>
    <property type="match status" value="1"/>
</dbReference>
<accession>A0A377I1T6</accession>
<feature type="domain" description="FtsK gamma" evidence="1">
    <location>
        <begin position="45"/>
        <end position="109"/>
    </location>
</feature>
<dbReference type="SUPFAM" id="SSF46785">
    <property type="entry name" value="Winged helix' DNA-binding domain"/>
    <property type="match status" value="1"/>
</dbReference>
<sequence>MHGAYMSDDDVINVADNWKARGKPEYIESILESPADEEVGETGGSGDLDERFDEVVAFVQETGITSASGLQRHLRLGFNRAARILDQMEREGFCLHQINAVSAKLFNLGRNKRRFLLSILQKILLKSPLVYCFQ</sequence>
<dbReference type="PANTHER" id="PTHR22683:SF41">
    <property type="entry name" value="DNA TRANSLOCASE FTSK"/>
    <property type="match status" value="1"/>
</dbReference>
<dbReference type="InterPro" id="IPR018541">
    <property type="entry name" value="Ftsk_gamma"/>
</dbReference>
<proteinExistence type="predicted"/>
<dbReference type="InterPro" id="IPR036388">
    <property type="entry name" value="WH-like_DNA-bd_sf"/>
</dbReference>
<dbReference type="InterPro" id="IPR050206">
    <property type="entry name" value="FtsK/SpoIIIE/SftA"/>
</dbReference>
<organism evidence="2 3">
    <name type="scientific">Haemophilus parahaemolyticus</name>
    <dbReference type="NCBI Taxonomy" id="735"/>
    <lineage>
        <taxon>Bacteria</taxon>
        <taxon>Pseudomonadati</taxon>
        <taxon>Pseudomonadota</taxon>
        <taxon>Gammaproteobacteria</taxon>
        <taxon>Pasteurellales</taxon>
        <taxon>Pasteurellaceae</taxon>
        <taxon>Haemophilus</taxon>
    </lineage>
</organism>
<dbReference type="AlphaFoldDB" id="A0A377I1T6"/>
<protein>
    <submittedName>
        <fullName evidence="2">DNA translocase FtsK</fullName>
    </submittedName>
</protein>
<name>A0A377I1T6_HAEPH</name>
<dbReference type="Gene3D" id="1.10.10.10">
    <property type="entry name" value="Winged helix-like DNA-binding domain superfamily/Winged helix DNA-binding domain"/>
    <property type="match status" value="1"/>
</dbReference>
<dbReference type="SMART" id="SM00843">
    <property type="entry name" value="Ftsk_gamma"/>
    <property type="match status" value="1"/>
</dbReference>
<dbReference type="EMBL" id="UGHH01000002">
    <property type="protein sequence ID" value="STO64483.1"/>
    <property type="molecule type" value="Genomic_DNA"/>
</dbReference>
<dbReference type="Pfam" id="PF09397">
    <property type="entry name" value="FtsK_gamma"/>
    <property type="match status" value="1"/>
</dbReference>
<gene>
    <name evidence="2" type="primary">ftsK_2</name>
    <name evidence="2" type="ORF">NCTC10794_01550</name>
</gene>
<evidence type="ECO:0000313" key="2">
    <source>
        <dbReference type="EMBL" id="STO64483.1"/>
    </source>
</evidence>
<evidence type="ECO:0000259" key="1">
    <source>
        <dbReference type="SMART" id="SM00843"/>
    </source>
</evidence>
<dbReference type="Proteomes" id="UP000254867">
    <property type="component" value="Unassembled WGS sequence"/>
</dbReference>
<evidence type="ECO:0000313" key="3">
    <source>
        <dbReference type="Proteomes" id="UP000254867"/>
    </source>
</evidence>
<reference evidence="2 3" key="1">
    <citation type="submission" date="2018-06" db="EMBL/GenBank/DDBJ databases">
        <authorList>
            <consortium name="Pathogen Informatics"/>
            <person name="Doyle S."/>
        </authorList>
    </citation>
    <scope>NUCLEOTIDE SEQUENCE [LARGE SCALE GENOMIC DNA]</scope>
    <source>
        <strain evidence="2 3">NCTC10794</strain>
    </source>
</reference>
<dbReference type="InterPro" id="IPR036390">
    <property type="entry name" value="WH_DNA-bd_sf"/>
</dbReference>